<reference evidence="2" key="1">
    <citation type="submission" date="2021-08" db="EMBL/GenBank/DDBJ databases">
        <title>WGS assembly of Ceratopteris richardii.</title>
        <authorList>
            <person name="Marchant D.B."/>
            <person name="Chen G."/>
            <person name="Jenkins J."/>
            <person name="Shu S."/>
            <person name="Leebens-Mack J."/>
            <person name="Grimwood J."/>
            <person name="Schmutz J."/>
            <person name="Soltis P."/>
            <person name="Soltis D."/>
            <person name="Chen Z.-H."/>
        </authorList>
    </citation>
    <scope>NUCLEOTIDE SEQUENCE</scope>
    <source>
        <strain evidence="2">Whitten #5841</strain>
        <tissue evidence="2">Leaf</tissue>
    </source>
</reference>
<keyword evidence="1" id="KW-1133">Transmembrane helix</keyword>
<feature type="transmembrane region" description="Helical" evidence="1">
    <location>
        <begin position="21"/>
        <end position="44"/>
    </location>
</feature>
<dbReference type="PANTHER" id="PTHR34953:SF1">
    <property type="entry name" value="ALPHA_BETA HYDROLASE RELATED PROTEIN"/>
    <property type="match status" value="1"/>
</dbReference>
<name>A0A8T2VHL4_CERRI</name>
<proteinExistence type="predicted"/>
<evidence type="ECO:0000313" key="2">
    <source>
        <dbReference type="EMBL" id="KAH7443939.1"/>
    </source>
</evidence>
<accession>A0A8T2VHL4</accession>
<dbReference type="OrthoDB" id="19657at2759"/>
<dbReference type="PANTHER" id="PTHR34953">
    <property type="entry name" value="ALPHA/BETA HYDROLASE RELATED PROTEIN"/>
    <property type="match status" value="1"/>
</dbReference>
<keyword evidence="3" id="KW-1185">Reference proteome</keyword>
<gene>
    <name evidence="2" type="ORF">KP509_02G056900</name>
</gene>
<sequence length="129" mass="14285">MITMGVGKGSKSECMKRAFRTIIFMVIMVASLLVSSLPLLVSLVEETAPCVLPSIFTCCHSCFKLHHDWETYSFHMNLMDIPLVSLIRSLIILYVYSICGCSSLTYDIYVGAAGACGVCLQFSRLSKRT</sequence>
<dbReference type="EMBL" id="CM035407">
    <property type="protein sequence ID" value="KAH7443939.1"/>
    <property type="molecule type" value="Genomic_DNA"/>
</dbReference>
<feature type="transmembrane region" description="Helical" evidence="1">
    <location>
        <begin position="81"/>
        <end position="99"/>
    </location>
</feature>
<organism evidence="2 3">
    <name type="scientific">Ceratopteris richardii</name>
    <name type="common">Triangle waterfern</name>
    <dbReference type="NCBI Taxonomy" id="49495"/>
    <lineage>
        <taxon>Eukaryota</taxon>
        <taxon>Viridiplantae</taxon>
        <taxon>Streptophyta</taxon>
        <taxon>Embryophyta</taxon>
        <taxon>Tracheophyta</taxon>
        <taxon>Polypodiopsida</taxon>
        <taxon>Polypodiidae</taxon>
        <taxon>Polypodiales</taxon>
        <taxon>Pteridineae</taxon>
        <taxon>Pteridaceae</taxon>
        <taxon>Parkerioideae</taxon>
        <taxon>Ceratopteris</taxon>
    </lineage>
</organism>
<dbReference type="AlphaFoldDB" id="A0A8T2VHL4"/>
<evidence type="ECO:0000256" key="1">
    <source>
        <dbReference type="SAM" id="Phobius"/>
    </source>
</evidence>
<protein>
    <submittedName>
        <fullName evidence="2">Uncharacterized protein</fullName>
    </submittedName>
</protein>
<keyword evidence="1" id="KW-0472">Membrane</keyword>
<evidence type="ECO:0000313" key="3">
    <source>
        <dbReference type="Proteomes" id="UP000825935"/>
    </source>
</evidence>
<dbReference type="OMA" id="FTCCHSC"/>
<keyword evidence="1" id="KW-0812">Transmembrane</keyword>
<dbReference type="Proteomes" id="UP000825935">
    <property type="component" value="Chromosome 2"/>
</dbReference>
<comment type="caution">
    <text evidence="2">The sequence shown here is derived from an EMBL/GenBank/DDBJ whole genome shotgun (WGS) entry which is preliminary data.</text>
</comment>